<proteinExistence type="inferred from homology"/>
<dbReference type="Gene3D" id="3.40.720.10">
    <property type="entry name" value="Alkaline Phosphatase, subunit A"/>
    <property type="match status" value="2"/>
</dbReference>
<evidence type="ECO:0000256" key="3">
    <source>
        <dbReference type="ARBA" id="ARBA00012018"/>
    </source>
</evidence>
<dbReference type="InterPro" id="IPR017850">
    <property type="entry name" value="Alkaline_phosphatase_core_sf"/>
</dbReference>
<keyword evidence="4" id="KW-0964">Secreted</keyword>
<evidence type="ECO:0000256" key="7">
    <source>
        <dbReference type="ARBA" id="ARBA00048421"/>
    </source>
</evidence>
<dbReference type="EMBL" id="BSTK01000001">
    <property type="protein sequence ID" value="GLY82569.1"/>
    <property type="molecule type" value="Genomic_DNA"/>
</dbReference>
<dbReference type="GO" id="GO:0034480">
    <property type="term" value="F:phosphatidylcholine phospholipase C activity"/>
    <property type="evidence" value="ECO:0007669"/>
    <property type="project" value="UniProtKB-EC"/>
</dbReference>
<keyword evidence="10" id="KW-1185">Reference proteome</keyword>
<comment type="similarity">
    <text evidence="2">Belongs to the bacterial phospholipase C family.</text>
</comment>
<gene>
    <name evidence="9" type="ORF">Airi02_005010</name>
</gene>
<protein>
    <recommendedName>
        <fullName evidence="3">phospholipase C</fullName>
        <ecNumber evidence="3">3.1.4.3</ecNumber>
    </recommendedName>
</protein>
<dbReference type="PANTHER" id="PTHR31956:SF1">
    <property type="entry name" value="NON-SPECIFIC PHOSPHOLIPASE C1"/>
    <property type="match status" value="1"/>
</dbReference>
<evidence type="ECO:0000256" key="5">
    <source>
        <dbReference type="ARBA" id="ARBA00022801"/>
    </source>
</evidence>
<dbReference type="InterPro" id="IPR006311">
    <property type="entry name" value="TAT_signal"/>
</dbReference>
<dbReference type="PROSITE" id="PS51318">
    <property type="entry name" value="TAT"/>
    <property type="match status" value="1"/>
</dbReference>
<comment type="caution">
    <text evidence="9">The sequence shown here is derived from an EMBL/GenBank/DDBJ whole genome shotgun (WGS) entry which is preliminary data.</text>
</comment>
<dbReference type="RefSeq" id="WP_285566319.1">
    <property type="nucleotide sequence ID" value="NZ_BSTK01000001.1"/>
</dbReference>
<dbReference type="Proteomes" id="UP001165074">
    <property type="component" value="Unassembled WGS sequence"/>
</dbReference>
<dbReference type="AlphaFoldDB" id="A0A9W6VWT4"/>
<reference evidence="9" key="1">
    <citation type="submission" date="2023-03" db="EMBL/GenBank/DDBJ databases">
        <title>Actinoallomurus iriomotensis NBRC 103684.</title>
        <authorList>
            <person name="Ichikawa N."/>
            <person name="Sato H."/>
            <person name="Tonouchi N."/>
        </authorList>
    </citation>
    <scope>NUCLEOTIDE SEQUENCE</scope>
    <source>
        <strain evidence="9">NBRC 103684</strain>
    </source>
</reference>
<sequence>MTEETKPQASPFTRRRLLGTAAAGAAGMAATVLPPNVRKALASPPPSRKPSLRDIEHVVLLMQENRSFDQYFGTMSGVAGFSDPDAIRLPTGRSVFHQPTDTNRDGYLLPWHMDSRTTSAQLIPSPGDYSWQVSHAAWNEGRIDSWMPANAAYAKTGADISLVMGYYEEQDLPFHRALADAFTICDNYHCSMLSSTTPNRVMWETGTIDPNGENGGPVLINNMKVNTWPTYAENLTDAGVSWKFYWVEGGMRSQTSYWKNFREAPASSPLHLNSQVCQLGQFEYDALHDRLPTVSWLFPGAGQDEHPNTSSPAAGAQFIASAIDAIAANPDVWAKTVFILVWDEHGGGFDHVPPPIPPAGTPDEFVTKTSPGGVNGGGLPIGAGFRVPCIIVSPWTAGGWVCSEPFDHTSNLRFLEKVTGVECANISTWRRKTFGDLTSAFRFRGRPAAPPTMPDTTAALNLSKYEVANLPKPTAPAGQTPPRQAPGRRPVLP</sequence>
<dbReference type="Pfam" id="PF04185">
    <property type="entry name" value="Phosphoesterase"/>
    <property type="match status" value="1"/>
</dbReference>
<dbReference type="EC" id="3.1.4.3" evidence="3"/>
<keyword evidence="5" id="KW-0378">Hydrolase</keyword>
<name>A0A9W6VWT4_9ACTN</name>
<accession>A0A9W6VWT4</accession>
<comment type="subcellular location">
    <subcellularLocation>
        <location evidence="1">Secreted</location>
        <location evidence="1">Cell wall</location>
    </subcellularLocation>
</comment>
<keyword evidence="6" id="KW-0843">Virulence</keyword>
<feature type="region of interest" description="Disordered" evidence="8">
    <location>
        <begin position="470"/>
        <end position="493"/>
    </location>
</feature>
<dbReference type="InterPro" id="IPR007312">
    <property type="entry name" value="Phosphoesterase"/>
</dbReference>
<dbReference type="PANTHER" id="PTHR31956">
    <property type="entry name" value="NON-SPECIFIC PHOSPHOLIPASE C4-RELATED"/>
    <property type="match status" value="1"/>
</dbReference>
<evidence type="ECO:0000256" key="6">
    <source>
        <dbReference type="ARBA" id="ARBA00023026"/>
    </source>
</evidence>
<evidence type="ECO:0000256" key="2">
    <source>
        <dbReference type="ARBA" id="ARBA00009717"/>
    </source>
</evidence>
<keyword evidence="4" id="KW-0134">Cell wall</keyword>
<evidence type="ECO:0000313" key="10">
    <source>
        <dbReference type="Proteomes" id="UP001165074"/>
    </source>
</evidence>
<evidence type="ECO:0000256" key="4">
    <source>
        <dbReference type="ARBA" id="ARBA00022512"/>
    </source>
</evidence>
<evidence type="ECO:0000313" key="9">
    <source>
        <dbReference type="EMBL" id="GLY82569.1"/>
    </source>
</evidence>
<organism evidence="9 10">
    <name type="scientific">Actinoallomurus iriomotensis</name>
    <dbReference type="NCBI Taxonomy" id="478107"/>
    <lineage>
        <taxon>Bacteria</taxon>
        <taxon>Bacillati</taxon>
        <taxon>Actinomycetota</taxon>
        <taxon>Actinomycetes</taxon>
        <taxon>Streptosporangiales</taxon>
        <taxon>Thermomonosporaceae</taxon>
        <taxon>Actinoallomurus</taxon>
    </lineage>
</organism>
<comment type="catalytic activity">
    <reaction evidence="7">
        <text>a 1,2-diacyl-sn-glycero-3-phosphocholine + H2O = phosphocholine + a 1,2-diacyl-sn-glycerol + H(+)</text>
        <dbReference type="Rhea" id="RHEA:10604"/>
        <dbReference type="ChEBI" id="CHEBI:15377"/>
        <dbReference type="ChEBI" id="CHEBI:15378"/>
        <dbReference type="ChEBI" id="CHEBI:17815"/>
        <dbReference type="ChEBI" id="CHEBI:57643"/>
        <dbReference type="ChEBI" id="CHEBI:295975"/>
        <dbReference type="EC" id="3.1.4.3"/>
    </reaction>
    <physiologicalReaction direction="left-to-right" evidence="7">
        <dbReference type="Rhea" id="RHEA:10605"/>
    </physiologicalReaction>
</comment>
<evidence type="ECO:0000256" key="1">
    <source>
        <dbReference type="ARBA" id="ARBA00004191"/>
    </source>
</evidence>
<evidence type="ECO:0000256" key="8">
    <source>
        <dbReference type="SAM" id="MobiDB-lite"/>
    </source>
</evidence>